<reference evidence="1" key="1">
    <citation type="journal article" date="2021" name="PeerJ">
        <title>Extensive microbial diversity within the chicken gut microbiome revealed by metagenomics and culture.</title>
        <authorList>
            <person name="Gilroy R."/>
            <person name="Ravi A."/>
            <person name="Getino M."/>
            <person name="Pursley I."/>
            <person name="Horton D.L."/>
            <person name="Alikhan N.F."/>
            <person name="Baker D."/>
            <person name="Gharbi K."/>
            <person name="Hall N."/>
            <person name="Watson M."/>
            <person name="Adriaenssens E.M."/>
            <person name="Foster-Nyarko E."/>
            <person name="Jarju S."/>
            <person name="Secka A."/>
            <person name="Antonio M."/>
            <person name="Oren A."/>
            <person name="Chaudhuri R.R."/>
            <person name="La Ragione R."/>
            <person name="Hildebrand F."/>
            <person name="Pallen M.J."/>
        </authorList>
    </citation>
    <scope>NUCLEOTIDE SEQUENCE</scope>
    <source>
        <strain evidence="1">811</strain>
    </source>
</reference>
<organism evidence="1 2">
    <name type="scientific">Candidatus Borkfalkia faecipullorum</name>
    <dbReference type="NCBI Taxonomy" id="2838510"/>
    <lineage>
        <taxon>Bacteria</taxon>
        <taxon>Bacillati</taxon>
        <taxon>Bacillota</taxon>
        <taxon>Clostridia</taxon>
        <taxon>Christensenellales</taxon>
        <taxon>Christensenellaceae</taxon>
        <taxon>Candidatus Borkfalkia</taxon>
    </lineage>
</organism>
<accession>A0A9D1V6C5</accession>
<dbReference type="AlphaFoldDB" id="A0A9D1V6C5"/>
<dbReference type="EMBL" id="DXFX01000009">
    <property type="protein sequence ID" value="HIX06960.1"/>
    <property type="molecule type" value="Genomic_DNA"/>
</dbReference>
<proteinExistence type="predicted"/>
<gene>
    <name evidence="1" type="ORF">H9741_00625</name>
</gene>
<comment type="caution">
    <text evidence="1">The sequence shown here is derived from an EMBL/GenBank/DDBJ whole genome shotgun (WGS) entry which is preliminary data.</text>
</comment>
<dbReference type="Proteomes" id="UP000824204">
    <property type="component" value="Unassembled WGS sequence"/>
</dbReference>
<protein>
    <submittedName>
        <fullName evidence="1">Uncharacterized protein</fullName>
    </submittedName>
</protein>
<reference evidence="1" key="2">
    <citation type="submission" date="2021-04" db="EMBL/GenBank/DDBJ databases">
        <authorList>
            <person name="Gilroy R."/>
        </authorList>
    </citation>
    <scope>NUCLEOTIDE SEQUENCE</scope>
    <source>
        <strain evidence="1">811</strain>
    </source>
</reference>
<name>A0A9D1V6C5_9FIRM</name>
<evidence type="ECO:0000313" key="1">
    <source>
        <dbReference type="EMBL" id="HIX06960.1"/>
    </source>
</evidence>
<evidence type="ECO:0000313" key="2">
    <source>
        <dbReference type="Proteomes" id="UP000824204"/>
    </source>
</evidence>
<sequence>MEIEDDFEVFRFARFLNGVQGSEEGTAALCEYWKNIGKLDKLLLFTGGFSVFPQFTEIQYLVTSEACCERLYRALENFIGSQCCSKELTEAVVSAETIAAANDLVNKLRALKDVRLRNSWAEFFKALSEHAAKIVSAVGRLTALEAAGQQVRFSVTATAEQILAGTANYNSPSGNYFLFRYKTQ</sequence>